<keyword evidence="3" id="KW-1185">Reference proteome</keyword>
<protein>
    <submittedName>
        <fullName evidence="2">Uncharacterized protein</fullName>
    </submittedName>
</protein>
<evidence type="ECO:0000313" key="2">
    <source>
        <dbReference type="EMBL" id="GMR43629.1"/>
    </source>
</evidence>
<evidence type="ECO:0000313" key="3">
    <source>
        <dbReference type="Proteomes" id="UP001328107"/>
    </source>
</evidence>
<dbReference type="Proteomes" id="UP001328107">
    <property type="component" value="Unassembled WGS sequence"/>
</dbReference>
<feature type="non-terminal residue" evidence="2">
    <location>
        <position position="109"/>
    </location>
</feature>
<dbReference type="EMBL" id="BTRK01000003">
    <property type="protein sequence ID" value="GMR43629.1"/>
    <property type="molecule type" value="Genomic_DNA"/>
</dbReference>
<name>A0AAN4ZPH0_9BILA</name>
<feature type="compositionally biased region" description="Basic residues" evidence="1">
    <location>
        <begin position="52"/>
        <end position="67"/>
    </location>
</feature>
<feature type="non-terminal residue" evidence="2">
    <location>
        <position position="1"/>
    </location>
</feature>
<evidence type="ECO:0000256" key="1">
    <source>
        <dbReference type="SAM" id="MobiDB-lite"/>
    </source>
</evidence>
<comment type="caution">
    <text evidence="2">The sequence shown here is derived from an EMBL/GenBank/DDBJ whole genome shotgun (WGS) entry which is preliminary data.</text>
</comment>
<accession>A0AAN4ZPH0</accession>
<proteinExistence type="predicted"/>
<organism evidence="2 3">
    <name type="scientific">Pristionchus mayeri</name>
    <dbReference type="NCBI Taxonomy" id="1317129"/>
    <lineage>
        <taxon>Eukaryota</taxon>
        <taxon>Metazoa</taxon>
        <taxon>Ecdysozoa</taxon>
        <taxon>Nematoda</taxon>
        <taxon>Chromadorea</taxon>
        <taxon>Rhabditida</taxon>
        <taxon>Rhabditina</taxon>
        <taxon>Diplogasteromorpha</taxon>
        <taxon>Diplogasteroidea</taxon>
        <taxon>Neodiplogasteridae</taxon>
        <taxon>Pristionchus</taxon>
    </lineage>
</organism>
<reference evidence="3" key="1">
    <citation type="submission" date="2022-10" db="EMBL/GenBank/DDBJ databases">
        <title>Genome assembly of Pristionchus species.</title>
        <authorList>
            <person name="Yoshida K."/>
            <person name="Sommer R.J."/>
        </authorList>
    </citation>
    <scope>NUCLEOTIDE SEQUENCE [LARGE SCALE GENOMIC DNA]</scope>
    <source>
        <strain evidence="3">RS5460</strain>
    </source>
</reference>
<sequence length="109" mass="12371">NGMVNGIFKDYLRFVSSVDPNAQSIAEIREKAQASYRQLLEEEMLTSSERQKVKKRVKKASRMRVRKESHGGNAVIPAAKIAPKTPQCVFNSCEKYPTTLSRYASHLRN</sequence>
<dbReference type="AlphaFoldDB" id="A0AAN4ZPH0"/>
<gene>
    <name evidence="2" type="ORF">PMAYCL1PPCAC_13824</name>
</gene>
<feature type="region of interest" description="Disordered" evidence="1">
    <location>
        <begin position="50"/>
        <end position="71"/>
    </location>
</feature>